<dbReference type="Pfam" id="PF02224">
    <property type="entry name" value="Cytidylate_kin"/>
    <property type="match status" value="1"/>
</dbReference>
<dbReference type="GO" id="GO:0006220">
    <property type="term" value="P:pyrimidine nucleotide metabolic process"/>
    <property type="evidence" value="ECO:0007669"/>
    <property type="project" value="UniProtKB-UniRule"/>
</dbReference>
<evidence type="ECO:0000256" key="9">
    <source>
        <dbReference type="SAM" id="MobiDB-lite"/>
    </source>
</evidence>
<dbReference type="SUPFAM" id="SSF52540">
    <property type="entry name" value="P-loop containing nucleoside triphosphate hydrolases"/>
    <property type="match status" value="1"/>
</dbReference>
<sequence length="228" mass="24598">MIVTIDGPSGVGKSTATRELAARFGFEYLNTGSMYRAVALAMHRFGVPTSDERAVGAALAGVRVDVPLGKVLLNGADVSGLIRTPEVSRGASEVAVHRAVRLLLVASQRAAAVGRDIVCDGRDQGSFVFPLAECKFFLVADARVRAERRAAELARDGATVSVEDIHRDQETRDHRDAQRDLGPMRPAPDAVVVDTTTLTTAEVVERLENIVLAVRSCKRRRSPERLPS</sequence>
<evidence type="ECO:0000256" key="7">
    <source>
        <dbReference type="ARBA" id="ARBA00048478"/>
    </source>
</evidence>
<gene>
    <name evidence="8" type="primary">cmk</name>
    <name evidence="11" type="ORF">C1280_17575</name>
</gene>
<reference evidence="11 12" key="1">
    <citation type="submission" date="2018-01" db="EMBL/GenBank/DDBJ databases">
        <title>G. obscuriglobus.</title>
        <authorList>
            <person name="Franke J."/>
            <person name="Blomberg W."/>
            <person name="Selmecki A."/>
        </authorList>
    </citation>
    <scope>NUCLEOTIDE SEQUENCE [LARGE SCALE GENOMIC DNA]</scope>
    <source>
        <strain evidence="11 12">DSM 5831</strain>
    </source>
</reference>
<dbReference type="KEGG" id="gog:C1280_17575"/>
<dbReference type="NCBIfam" id="TIGR00017">
    <property type="entry name" value="cmk"/>
    <property type="match status" value="1"/>
</dbReference>
<evidence type="ECO:0000256" key="6">
    <source>
        <dbReference type="ARBA" id="ARBA00047615"/>
    </source>
</evidence>
<dbReference type="EMBL" id="CP025958">
    <property type="protein sequence ID" value="AWM38616.1"/>
    <property type="molecule type" value="Genomic_DNA"/>
</dbReference>
<comment type="catalytic activity">
    <reaction evidence="6 8">
        <text>dCMP + ATP = dCDP + ADP</text>
        <dbReference type="Rhea" id="RHEA:25094"/>
        <dbReference type="ChEBI" id="CHEBI:30616"/>
        <dbReference type="ChEBI" id="CHEBI:57566"/>
        <dbReference type="ChEBI" id="CHEBI:58593"/>
        <dbReference type="ChEBI" id="CHEBI:456216"/>
        <dbReference type="EC" id="2.7.4.25"/>
    </reaction>
</comment>
<dbReference type="GO" id="GO:0005737">
    <property type="term" value="C:cytoplasm"/>
    <property type="evidence" value="ECO:0007669"/>
    <property type="project" value="UniProtKB-SubCell"/>
</dbReference>
<evidence type="ECO:0000256" key="3">
    <source>
        <dbReference type="ARBA" id="ARBA00022741"/>
    </source>
</evidence>
<comment type="similarity">
    <text evidence="1 8">Belongs to the cytidylate kinase family. Type 1 subfamily.</text>
</comment>
<dbReference type="EC" id="2.7.4.25" evidence="8"/>
<evidence type="ECO:0000313" key="11">
    <source>
        <dbReference type="EMBL" id="AWM38616.1"/>
    </source>
</evidence>
<keyword evidence="5 8" id="KW-0067">ATP-binding</keyword>
<feature type="region of interest" description="Disordered" evidence="9">
    <location>
        <begin position="167"/>
        <end position="188"/>
    </location>
</feature>
<keyword evidence="2 8" id="KW-0808">Transferase</keyword>
<keyword evidence="4 8" id="KW-0418">Kinase</keyword>
<dbReference type="GO" id="GO:0036430">
    <property type="term" value="F:CMP kinase activity"/>
    <property type="evidence" value="ECO:0007669"/>
    <property type="project" value="RHEA"/>
</dbReference>
<keyword evidence="8" id="KW-0963">Cytoplasm</keyword>
<organism evidence="11 12">
    <name type="scientific">Gemmata obscuriglobus</name>
    <dbReference type="NCBI Taxonomy" id="114"/>
    <lineage>
        <taxon>Bacteria</taxon>
        <taxon>Pseudomonadati</taxon>
        <taxon>Planctomycetota</taxon>
        <taxon>Planctomycetia</taxon>
        <taxon>Gemmatales</taxon>
        <taxon>Gemmataceae</taxon>
        <taxon>Gemmata</taxon>
    </lineage>
</organism>
<proteinExistence type="inferred from homology"/>
<evidence type="ECO:0000256" key="8">
    <source>
        <dbReference type="HAMAP-Rule" id="MF_00238"/>
    </source>
</evidence>
<dbReference type="CDD" id="cd02020">
    <property type="entry name" value="CMPK"/>
    <property type="match status" value="1"/>
</dbReference>
<dbReference type="OrthoDB" id="9807434at2"/>
<feature type="binding site" evidence="8">
    <location>
        <begin position="7"/>
        <end position="15"/>
    </location>
    <ligand>
        <name>ATP</name>
        <dbReference type="ChEBI" id="CHEBI:30616"/>
    </ligand>
</feature>
<dbReference type="Proteomes" id="UP000245802">
    <property type="component" value="Chromosome"/>
</dbReference>
<dbReference type="InterPro" id="IPR003136">
    <property type="entry name" value="Cytidylate_kin"/>
</dbReference>
<name>A0A2Z3H4W5_9BACT</name>
<dbReference type="HAMAP" id="MF_00238">
    <property type="entry name" value="Cytidyl_kinase_type1"/>
    <property type="match status" value="1"/>
</dbReference>
<evidence type="ECO:0000256" key="1">
    <source>
        <dbReference type="ARBA" id="ARBA00009427"/>
    </source>
</evidence>
<dbReference type="InterPro" id="IPR011994">
    <property type="entry name" value="Cytidylate_kinase_dom"/>
</dbReference>
<keyword evidence="12" id="KW-1185">Reference proteome</keyword>
<comment type="subcellular location">
    <subcellularLocation>
        <location evidence="8">Cytoplasm</location>
    </subcellularLocation>
</comment>
<comment type="catalytic activity">
    <reaction evidence="7 8">
        <text>CMP + ATP = CDP + ADP</text>
        <dbReference type="Rhea" id="RHEA:11600"/>
        <dbReference type="ChEBI" id="CHEBI:30616"/>
        <dbReference type="ChEBI" id="CHEBI:58069"/>
        <dbReference type="ChEBI" id="CHEBI:60377"/>
        <dbReference type="ChEBI" id="CHEBI:456216"/>
        <dbReference type="EC" id="2.7.4.25"/>
    </reaction>
</comment>
<evidence type="ECO:0000259" key="10">
    <source>
        <dbReference type="Pfam" id="PF02224"/>
    </source>
</evidence>
<keyword evidence="3 8" id="KW-0547">Nucleotide-binding</keyword>
<dbReference type="GO" id="GO:0036431">
    <property type="term" value="F:dCMP kinase activity"/>
    <property type="evidence" value="ECO:0007669"/>
    <property type="project" value="InterPro"/>
</dbReference>
<dbReference type="AlphaFoldDB" id="A0A2Z3H4W5"/>
<feature type="compositionally biased region" description="Basic and acidic residues" evidence="9">
    <location>
        <begin position="167"/>
        <end position="179"/>
    </location>
</feature>
<dbReference type="RefSeq" id="WP_010050346.1">
    <property type="nucleotide sequence ID" value="NZ_CP025958.1"/>
</dbReference>
<dbReference type="InterPro" id="IPR027417">
    <property type="entry name" value="P-loop_NTPase"/>
</dbReference>
<evidence type="ECO:0000256" key="4">
    <source>
        <dbReference type="ARBA" id="ARBA00022777"/>
    </source>
</evidence>
<dbReference type="GO" id="GO:0005524">
    <property type="term" value="F:ATP binding"/>
    <property type="evidence" value="ECO:0007669"/>
    <property type="project" value="UniProtKB-UniRule"/>
</dbReference>
<protein>
    <recommendedName>
        <fullName evidence="8">Cytidylate kinase</fullName>
        <shortName evidence="8">CK</shortName>
        <ecNumber evidence="8">2.7.4.25</ecNumber>
    </recommendedName>
    <alternativeName>
        <fullName evidence="8">Cytidine monophosphate kinase</fullName>
        <shortName evidence="8">CMP kinase</shortName>
    </alternativeName>
</protein>
<evidence type="ECO:0000313" key="12">
    <source>
        <dbReference type="Proteomes" id="UP000245802"/>
    </source>
</evidence>
<evidence type="ECO:0000256" key="2">
    <source>
        <dbReference type="ARBA" id="ARBA00022679"/>
    </source>
</evidence>
<dbReference type="Gene3D" id="3.40.50.300">
    <property type="entry name" value="P-loop containing nucleotide triphosphate hydrolases"/>
    <property type="match status" value="1"/>
</dbReference>
<evidence type="ECO:0000256" key="5">
    <source>
        <dbReference type="ARBA" id="ARBA00022840"/>
    </source>
</evidence>
<feature type="domain" description="Cytidylate kinase" evidence="10">
    <location>
        <begin position="3"/>
        <end position="209"/>
    </location>
</feature>
<accession>A0A2Z3H4W5</accession>